<sequence>MGLHLQPHFTLKQKNMKTINLKMPAWQPVLKNTEPYLVALIMLLLWFTAPKLMVLGDGGMGHIDPSIRAMGCTEK</sequence>
<dbReference type="Proteomes" id="UP000000852">
    <property type="component" value="Chromosome"/>
</dbReference>
<dbReference type="KEGG" id="phe:Phep_2870"/>
<keyword evidence="2" id="KW-1185">Reference proteome</keyword>
<evidence type="ECO:0000313" key="1">
    <source>
        <dbReference type="EMBL" id="ACU05068.1"/>
    </source>
</evidence>
<gene>
    <name evidence="1" type="ordered locus">Phep_2870</name>
</gene>
<dbReference type="AlphaFoldDB" id="C6Y1S6"/>
<accession>C6Y1S6</accession>
<protein>
    <submittedName>
        <fullName evidence="1">Uncharacterized protein</fullName>
    </submittedName>
</protein>
<dbReference type="HOGENOM" id="CLU_2667820_0_0_10"/>
<evidence type="ECO:0000313" key="2">
    <source>
        <dbReference type="Proteomes" id="UP000000852"/>
    </source>
</evidence>
<organism evidence="1 2">
    <name type="scientific">Pedobacter heparinus (strain ATCC 13125 / DSM 2366 / CIP 104194 / JCM 7457 / NBRC 12017 / NCIMB 9290 / NRRL B-14731 / HIM 762-3)</name>
    <dbReference type="NCBI Taxonomy" id="485917"/>
    <lineage>
        <taxon>Bacteria</taxon>
        <taxon>Pseudomonadati</taxon>
        <taxon>Bacteroidota</taxon>
        <taxon>Sphingobacteriia</taxon>
        <taxon>Sphingobacteriales</taxon>
        <taxon>Sphingobacteriaceae</taxon>
        <taxon>Pedobacter</taxon>
    </lineage>
</organism>
<reference evidence="1 2" key="1">
    <citation type="journal article" date="2009" name="Stand. Genomic Sci.">
        <title>Complete genome sequence of Pedobacter heparinus type strain (HIM 762-3).</title>
        <authorList>
            <person name="Han C."/>
            <person name="Spring S."/>
            <person name="Lapidus A."/>
            <person name="Del Rio T.G."/>
            <person name="Tice H."/>
            <person name="Copeland A."/>
            <person name="Cheng J.F."/>
            <person name="Lucas S."/>
            <person name="Chen F."/>
            <person name="Nolan M."/>
            <person name="Bruce D."/>
            <person name="Goodwin L."/>
            <person name="Pitluck S."/>
            <person name="Ivanova N."/>
            <person name="Mavromatis K."/>
            <person name="Mikhailova N."/>
            <person name="Pati A."/>
            <person name="Chen A."/>
            <person name="Palaniappan K."/>
            <person name="Land M."/>
            <person name="Hauser L."/>
            <person name="Chang Y.J."/>
            <person name="Jeffries C.C."/>
            <person name="Saunders E."/>
            <person name="Chertkov O."/>
            <person name="Brettin T."/>
            <person name="Goker M."/>
            <person name="Rohde M."/>
            <person name="Bristow J."/>
            <person name="Eisen J.A."/>
            <person name="Markowitz V."/>
            <person name="Hugenholtz P."/>
            <person name="Kyrpides N.C."/>
            <person name="Klenk H.P."/>
            <person name="Detter J.C."/>
        </authorList>
    </citation>
    <scope>NUCLEOTIDE SEQUENCE [LARGE SCALE GENOMIC DNA]</scope>
    <source>
        <strain evidence="2">ATCC 13125 / DSM 2366 / CIP 104194 / JCM 7457 / NBRC 12017 / NCIMB 9290 / NRRL B-14731 / HIM 762-3</strain>
    </source>
</reference>
<proteinExistence type="predicted"/>
<dbReference type="EMBL" id="CP001681">
    <property type="protein sequence ID" value="ACU05068.1"/>
    <property type="molecule type" value="Genomic_DNA"/>
</dbReference>
<name>C6Y1S6_PEDHD</name>